<evidence type="ECO:0000313" key="2">
    <source>
        <dbReference type="EMBL" id="MDQ8208995.1"/>
    </source>
</evidence>
<keyword evidence="3" id="KW-1185">Reference proteome</keyword>
<dbReference type="EMBL" id="JARXHW010000047">
    <property type="protein sequence ID" value="MDQ8208995.1"/>
    <property type="molecule type" value="Genomic_DNA"/>
</dbReference>
<dbReference type="RefSeq" id="WP_308951751.1">
    <property type="nucleotide sequence ID" value="NZ_JARXHW010000047.1"/>
</dbReference>
<evidence type="ECO:0008006" key="4">
    <source>
        <dbReference type="Google" id="ProtNLM"/>
    </source>
</evidence>
<name>A0ABU1AXV7_9BACT</name>
<organism evidence="2 3">
    <name type="scientific">Thalassobacterium maritimum</name>
    <dbReference type="NCBI Taxonomy" id="3041265"/>
    <lineage>
        <taxon>Bacteria</taxon>
        <taxon>Pseudomonadati</taxon>
        <taxon>Verrucomicrobiota</taxon>
        <taxon>Opitutia</taxon>
        <taxon>Puniceicoccales</taxon>
        <taxon>Coraliomargaritaceae</taxon>
        <taxon>Thalassobacterium</taxon>
    </lineage>
</organism>
<sequence>MKKQPEIGGKKERTGAPKSRGPGGRGGQRGERRSNNNDFGSNWFDAALKK</sequence>
<feature type="region of interest" description="Disordered" evidence="1">
    <location>
        <begin position="1"/>
        <end position="50"/>
    </location>
</feature>
<dbReference type="Proteomes" id="UP001225316">
    <property type="component" value="Unassembled WGS sequence"/>
</dbReference>
<protein>
    <recommendedName>
        <fullName evidence="4">Pseudouridine synthase</fullName>
    </recommendedName>
</protein>
<reference evidence="2 3" key="1">
    <citation type="submission" date="2023-04" db="EMBL/GenBank/DDBJ databases">
        <title>A novel bacteria isolated from coastal sediment.</title>
        <authorList>
            <person name="Liu X.-J."/>
            <person name="Du Z.-J."/>
        </authorList>
    </citation>
    <scope>NUCLEOTIDE SEQUENCE [LARGE SCALE GENOMIC DNA]</scope>
    <source>
        <strain evidence="2 3">SDUM461003</strain>
    </source>
</reference>
<feature type="compositionally biased region" description="Basic and acidic residues" evidence="1">
    <location>
        <begin position="1"/>
        <end position="15"/>
    </location>
</feature>
<proteinExistence type="predicted"/>
<evidence type="ECO:0000256" key="1">
    <source>
        <dbReference type="SAM" id="MobiDB-lite"/>
    </source>
</evidence>
<accession>A0ABU1AXV7</accession>
<evidence type="ECO:0000313" key="3">
    <source>
        <dbReference type="Proteomes" id="UP001225316"/>
    </source>
</evidence>
<comment type="caution">
    <text evidence="2">The sequence shown here is derived from an EMBL/GenBank/DDBJ whole genome shotgun (WGS) entry which is preliminary data.</text>
</comment>
<gene>
    <name evidence="2" type="ORF">QEH52_15825</name>
</gene>